<gene>
    <name evidence="1" type="ORF">MM171A00153_0010</name>
    <name evidence="2" type="ORF">MM171B00165_0056</name>
</gene>
<evidence type="ECO:0000313" key="1">
    <source>
        <dbReference type="EMBL" id="QJB00991.1"/>
    </source>
</evidence>
<dbReference type="EMBL" id="MT143891">
    <property type="protein sequence ID" value="QJB04880.1"/>
    <property type="molecule type" value="Genomic_DNA"/>
</dbReference>
<sequence>MKLGDVLLYRRPYGVQVCRILSIEQTQIQIEVWRVISRDWHRPHLVSGSALDPDSDRLREEMDRLRAARCAPPDIGG</sequence>
<dbReference type="EMBL" id="MT143704">
    <property type="protein sequence ID" value="QJB00991.1"/>
    <property type="molecule type" value="Genomic_DNA"/>
</dbReference>
<name>A0A6M3MFT2_9ZZZZ</name>
<accession>A0A6M3MFT2</accession>
<proteinExistence type="predicted"/>
<reference evidence="2" key="1">
    <citation type="submission" date="2020-03" db="EMBL/GenBank/DDBJ databases">
        <title>The deep terrestrial virosphere.</title>
        <authorList>
            <person name="Holmfeldt K."/>
            <person name="Nilsson E."/>
            <person name="Simone D."/>
            <person name="Lopez-Fernandez M."/>
            <person name="Wu X."/>
            <person name="de Brujin I."/>
            <person name="Lundin D."/>
            <person name="Andersson A."/>
            <person name="Bertilsson S."/>
            <person name="Dopson M."/>
        </authorList>
    </citation>
    <scope>NUCLEOTIDE SEQUENCE</scope>
    <source>
        <strain evidence="1">MM171A00153</strain>
        <strain evidence="2">MM171B00165</strain>
    </source>
</reference>
<organism evidence="2">
    <name type="scientific">viral metagenome</name>
    <dbReference type="NCBI Taxonomy" id="1070528"/>
    <lineage>
        <taxon>unclassified sequences</taxon>
        <taxon>metagenomes</taxon>
        <taxon>organismal metagenomes</taxon>
    </lineage>
</organism>
<dbReference type="AlphaFoldDB" id="A0A6M3MFT2"/>
<protein>
    <submittedName>
        <fullName evidence="2">Uncharacterized protein</fullName>
    </submittedName>
</protein>
<evidence type="ECO:0000313" key="2">
    <source>
        <dbReference type="EMBL" id="QJB04880.1"/>
    </source>
</evidence>